<reference evidence="2" key="1">
    <citation type="submission" date="2020-02" db="EMBL/GenBank/DDBJ databases">
        <authorList>
            <person name="Meier V. D."/>
        </authorList>
    </citation>
    <scope>NUCLEOTIDE SEQUENCE</scope>
    <source>
        <strain evidence="2">AVDCRST_MAG56</strain>
    </source>
</reference>
<dbReference type="AlphaFoldDB" id="A0A6J4HCS2"/>
<sequence length="111" mass="13234">MYDLVFIIPVLLLGIAFYLNYLVYKMALKVYHNDPEKSGKILRYGGERMMREDFDDPFYHNNRREINTMIQLRTYSLILILGSIVLVIVLNFQHSAHKSQMEFPKIFRQES</sequence>
<gene>
    <name evidence="2" type="ORF">AVDCRST_MAG56-310</name>
</gene>
<organism evidence="2">
    <name type="scientific">uncultured Cytophagales bacterium</name>
    <dbReference type="NCBI Taxonomy" id="158755"/>
    <lineage>
        <taxon>Bacteria</taxon>
        <taxon>Pseudomonadati</taxon>
        <taxon>Bacteroidota</taxon>
        <taxon>Sphingobacteriia</taxon>
        <taxon>Sphingobacteriales</taxon>
        <taxon>environmental samples</taxon>
    </lineage>
</organism>
<keyword evidence="1" id="KW-1133">Transmembrane helix</keyword>
<dbReference type="EMBL" id="CADCTQ010000029">
    <property type="protein sequence ID" value="CAA9218511.1"/>
    <property type="molecule type" value="Genomic_DNA"/>
</dbReference>
<feature type="transmembrane region" description="Helical" evidence="1">
    <location>
        <begin position="72"/>
        <end position="92"/>
    </location>
</feature>
<proteinExistence type="predicted"/>
<keyword evidence="1" id="KW-0812">Transmembrane</keyword>
<accession>A0A6J4HCS2</accession>
<evidence type="ECO:0000313" key="2">
    <source>
        <dbReference type="EMBL" id="CAA9218511.1"/>
    </source>
</evidence>
<keyword evidence="1" id="KW-0472">Membrane</keyword>
<feature type="transmembrane region" description="Helical" evidence="1">
    <location>
        <begin position="6"/>
        <end position="24"/>
    </location>
</feature>
<protein>
    <submittedName>
        <fullName evidence="2">Uncharacterized protein</fullName>
    </submittedName>
</protein>
<name>A0A6J4HCS2_9SPHI</name>
<evidence type="ECO:0000256" key="1">
    <source>
        <dbReference type="SAM" id="Phobius"/>
    </source>
</evidence>